<dbReference type="InterPro" id="IPR017867">
    <property type="entry name" value="Tyr_phospatase_low_mol_wt"/>
</dbReference>
<dbReference type="EMBL" id="DTHB01000021">
    <property type="protein sequence ID" value="HGB14104.1"/>
    <property type="molecule type" value="Genomic_DNA"/>
</dbReference>
<keyword evidence="3" id="KW-0059">Arsenical resistance</keyword>
<dbReference type="SUPFAM" id="SSF52788">
    <property type="entry name" value="Phosphotyrosine protein phosphatases I"/>
    <property type="match status" value="1"/>
</dbReference>
<proteinExistence type="inferred from homology"/>
<evidence type="ECO:0000259" key="5">
    <source>
        <dbReference type="SMART" id="SM00226"/>
    </source>
</evidence>
<dbReference type="PRINTS" id="PR00719">
    <property type="entry name" value="LMWPTPASE"/>
</dbReference>
<feature type="active site" evidence="4">
    <location>
        <position position="15"/>
    </location>
</feature>
<accession>A0A7C3SI55</accession>
<organism evidence="6">
    <name type="scientific">Desulfobacca acetoxidans</name>
    <dbReference type="NCBI Taxonomy" id="60893"/>
    <lineage>
        <taxon>Bacteria</taxon>
        <taxon>Pseudomonadati</taxon>
        <taxon>Thermodesulfobacteriota</taxon>
        <taxon>Desulfobaccia</taxon>
        <taxon>Desulfobaccales</taxon>
        <taxon>Desulfobaccaceae</taxon>
        <taxon>Desulfobacca</taxon>
    </lineage>
</organism>
<reference evidence="6" key="1">
    <citation type="journal article" date="2020" name="mSystems">
        <title>Genome- and Community-Level Interaction Insights into Carbon Utilization and Element Cycling Functions of Hydrothermarchaeota in Hydrothermal Sediment.</title>
        <authorList>
            <person name="Zhou Z."/>
            <person name="Liu Y."/>
            <person name="Xu W."/>
            <person name="Pan J."/>
            <person name="Luo Z.H."/>
            <person name="Li M."/>
        </authorList>
    </citation>
    <scope>NUCLEOTIDE SEQUENCE [LARGE SCALE GENOMIC DNA]</scope>
    <source>
        <strain evidence="6">SpSt-776</strain>
    </source>
</reference>
<feature type="active site" description="Nucleophile" evidence="4">
    <location>
        <position position="9"/>
    </location>
</feature>
<name>A0A7C3SI55_9BACT</name>
<keyword evidence="2" id="KW-0378">Hydrolase</keyword>
<dbReference type="InterPro" id="IPR023485">
    <property type="entry name" value="Ptyr_pPase"/>
</dbReference>
<gene>
    <name evidence="6" type="ORF">ENV62_02540</name>
</gene>
<evidence type="ECO:0000256" key="4">
    <source>
        <dbReference type="PIRSR" id="PIRSR617867-1"/>
    </source>
</evidence>
<dbReference type="Gene3D" id="3.40.50.2300">
    <property type="match status" value="1"/>
</dbReference>
<protein>
    <submittedName>
        <fullName evidence="6">Low molecular weight phosphatase family protein</fullName>
    </submittedName>
</protein>
<feature type="domain" description="Phosphotyrosine protein phosphatase I" evidence="5">
    <location>
        <begin position="3"/>
        <end position="131"/>
    </location>
</feature>
<dbReference type="SMART" id="SM00226">
    <property type="entry name" value="LMWPc"/>
    <property type="match status" value="1"/>
</dbReference>
<evidence type="ECO:0000256" key="3">
    <source>
        <dbReference type="ARBA" id="ARBA00022849"/>
    </source>
</evidence>
<evidence type="ECO:0000256" key="2">
    <source>
        <dbReference type="ARBA" id="ARBA00022801"/>
    </source>
</evidence>
<evidence type="ECO:0000256" key="1">
    <source>
        <dbReference type="ARBA" id="ARBA00011063"/>
    </source>
</evidence>
<dbReference type="Pfam" id="PF01451">
    <property type="entry name" value="LMWPc"/>
    <property type="match status" value="1"/>
</dbReference>
<dbReference type="InterPro" id="IPR036196">
    <property type="entry name" value="Ptyr_pPase_sf"/>
</dbReference>
<comment type="similarity">
    <text evidence="1">Belongs to the low molecular weight phosphotyrosine protein phosphatase family.</text>
</comment>
<dbReference type="GO" id="GO:0046685">
    <property type="term" value="P:response to arsenic-containing substance"/>
    <property type="evidence" value="ECO:0007669"/>
    <property type="project" value="UniProtKB-KW"/>
</dbReference>
<evidence type="ECO:0000313" key="6">
    <source>
        <dbReference type="EMBL" id="HGB14104.1"/>
    </source>
</evidence>
<sequence>MKPGILFVCLGNSCRSIMAEALTRHYLGDSVTAASAGLNPLGFITPETLQVLIELGIEVEGLYSKGLSHVDPEAYSLLINLTSRPVTFSLPPDCRHRLRNRPVPDPYGGPLELYRQCRDRIRELIISELAALFH</sequence>
<dbReference type="AlphaFoldDB" id="A0A7C3SI55"/>
<feature type="active site" description="Proton donor" evidence="4">
    <location>
        <position position="105"/>
    </location>
</feature>
<dbReference type="PANTHER" id="PTHR43428:SF1">
    <property type="entry name" value="ARSENATE REDUCTASE"/>
    <property type="match status" value="1"/>
</dbReference>
<dbReference type="GO" id="GO:0004725">
    <property type="term" value="F:protein tyrosine phosphatase activity"/>
    <property type="evidence" value="ECO:0007669"/>
    <property type="project" value="InterPro"/>
</dbReference>
<comment type="caution">
    <text evidence="6">The sequence shown here is derived from an EMBL/GenBank/DDBJ whole genome shotgun (WGS) entry which is preliminary data.</text>
</comment>
<dbReference type="PANTHER" id="PTHR43428">
    <property type="entry name" value="ARSENATE REDUCTASE"/>
    <property type="match status" value="1"/>
</dbReference>